<name>A0ABQ9U0R6_SAGOE</name>
<gene>
    <name evidence="1" type="ORF">P7K49_031922</name>
</gene>
<evidence type="ECO:0000313" key="2">
    <source>
        <dbReference type="Proteomes" id="UP001266305"/>
    </source>
</evidence>
<evidence type="ECO:0000313" key="1">
    <source>
        <dbReference type="EMBL" id="KAK2090665.1"/>
    </source>
</evidence>
<protein>
    <submittedName>
        <fullName evidence="1">Uncharacterized protein</fullName>
    </submittedName>
</protein>
<accession>A0ABQ9U0R6</accession>
<proteinExistence type="predicted"/>
<organism evidence="1 2">
    <name type="scientific">Saguinus oedipus</name>
    <name type="common">Cotton-top tamarin</name>
    <name type="synonym">Oedipomidas oedipus</name>
    <dbReference type="NCBI Taxonomy" id="9490"/>
    <lineage>
        <taxon>Eukaryota</taxon>
        <taxon>Metazoa</taxon>
        <taxon>Chordata</taxon>
        <taxon>Craniata</taxon>
        <taxon>Vertebrata</taxon>
        <taxon>Euteleostomi</taxon>
        <taxon>Mammalia</taxon>
        <taxon>Eutheria</taxon>
        <taxon>Euarchontoglires</taxon>
        <taxon>Primates</taxon>
        <taxon>Haplorrhini</taxon>
        <taxon>Platyrrhini</taxon>
        <taxon>Cebidae</taxon>
        <taxon>Callitrichinae</taxon>
        <taxon>Saguinus</taxon>
    </lineage>
</organism>
<keyword evidence="2" id="KW-1185">Reference proteome</keyword>
<comment type="caution">
    <text evidence="1">The sequence shown here is derived from an EMBL/GenBank/DDBJ whole genome shotgun (WGS) entry which is preliminary data.</text>
</comment>
<dbReference type="EMBL" id="JASSZA010000017">
    <property type="protein sequence ID" value="KAK2090665.1"/>
    <property type="molecule type" value="Genomic_DNA"/>
</dbReference>
<reference evidence="1 2" key="1">
    <citation type="submission" date="2023-05" db="EMBL/GenBank/DDBJ databases">
        <title>B98-5 Cell Line De Novo Hybrid Assembly: An Optical Mapping Approach.</title>
        <authorList>
            <person name="Kananen K."/>
            <person name="Auerbach J.A."/>
            <person name="Kautto E."/>
            <person name="Blachly J.S."/>
        </authorList>
    </citation>
    <scope>NUCLEOTIDE SEQUENCE [LARGE SCALE GENOMIC DNA]</scope>
    <source>
        <strain evidence="1">B95-8</strain>
        <tissue evidence="1">Cell line</tissue>
    </source>
</reference>
<sequence length="69" mass="7452">MKPDSGAIAFVLLVDKEFKIKVGKKETETKYGLRIDNLSSKVAASHSHTTFCGAGESLPGIPEHVFTFA</sequence>
<dbReference type="Proteomes" id="UP001266305">
    <property type="component" value="Unassembled WGS sequence"/>
</dbReference>